<evidence type="ECO:0000256" key="10">
    <source>
        <dbReference type="ARBA" id="ARBA00023237"/>
    </source>
</evidence>
<keyword evidence="9" id="KW-0472">Membrane</keyword>
<evidence type="ECO:0000313" key="13">
    <source>
        <dbReference type="EMBL" id="CUS44437.1"/>
    </source>
</evidence>
<feature type="domain" description="Secretin/TonB short N-terminal" evidence="12">
    <location>
        <begin position="72"/>
        <end position="123"/>
    </location>
</feature>
<dbReference type="EMBL" id="CZQE01000151">
    <property type="protein sequence ID" value="CUS44437.1"/>
    <property type="molecule type" value="Genomic_DNA"/>
</dbReference>
<dbReference type="Pfam" id="PF00593">
    <property type="entry name" value="TonB_dep_Rec_b-barrel"/>
    <property type="match status" value="1"/>
</dbReference>
<dbReference type="Pfam" id="PF07715">
    <property type="entry name" value="Plug"/>
    <property type="match status" value="1"/>
</dbReference>
<dbReference type="GO" id="GO:0015344">
    <property type="term" value="F:siderophore uptake transmembrane transporter activity"/>
    <property type="evidence" value="ECO:0007669"/>
    <property type="project" value="TreeGrafter"/>
</dbReference>
<dbReference type="SUPFAM" id="SSF56935">
    <property type="entry name" value="Porins"/>
    <property type="match status" value="1"/>
</dbReference>
<evidence type="ECO:0000256" key="7">
    <source>
        <dbReference type="ARBA" id="ARBA00023065"/>
    </source>
</evidence>
<reference evidence="13" key="1">
    <citation type="submission" date="2015-10" db="EMBL/GenBank/DDBJ databases">
        <authorList>
            <person name="Gilbert D.G."/>
        </authorList>
    </citation>
    <scope>NUCLEOTIDE SEQUENCE</scope>
</reference>
<dbReference type="InterPro" id="IPR037066">
    <property type="entry name" value="Plug_dom_sf"/>
</dbReference>
<evidence type="ECO:0000256" key="3">
    <source>
        <dbReference type="ARBA" id="ARBA00022496"/>
    </source>
</evidence>
<dbReference type="SMART" id="SM00965">
    <property type="entry name" value="STN"/>
    <property type="match status" value="1"/>
</dbReference>
<keyword evidence="13" id="KW-0675">Receptor</keyword>
<dbReference type="PANTHER" id="PTHR32552">
    <property type="entry name" value="FERRICHROME IRON RECEPTOR-RELATED"/>
    <property type="match status" value="1"/>
</dbReference>
<keyword evidence="7" id="KW-0406">Ion transport</keyword>
<dbReference type="PANTHER" id="PTHR32552:SF89">
    <property type="entry name" value="CATECHOLATE SIDEROPHORE RECEPTOR FIU"/>
    <property type="match status" value="1"/>
</dbReference>
<dbReference type="GO" id="GO:0009279">
    <property type="term" value="C:cell outer membrane"/>
    <property type="evidence" value="ECO:0007669"/>
    <property type="project" value="UniProtKB-SubCell"/>
</dbReference>
<gene>
    <name evidence="13" type="ORF">MGWOODY_Smn3709</name>
</gene>
<dbReference type="Gene3D" id="2.170.130.10">
    <property type="entry name" value="TonB-dependent receptor, plug domain"/>
    <property type="match status" value="1"/>
</dbReference>
<dbReference type="AlphaFoldDB" id="A0A160TKF2"/>
<name>A0A160TKF2_9ZZZZ</name>
<keyword evidence="3" id="KW-0410">Iron transport</keyword>
<feature type="compositionally biased region" description="Pro residues" evidence="11">
    <location>
        <begin position="137"/>
        <end position="151"/>
    </location>
</feature>
<dbReference type="InterPro" id="IPR036942">
    <property type="entry name" value="Beta-barrel_TonB_sf"/>
</dbReference>
<comment type="subcellular location">
    <subcellularLocation>
        <location evidence="1">Cell outer membrane</location>
        <topology evidence="1">Multi-pass membrane protein</topology>
    </subcellularLocation>
</comment>
<dbReference type="InterPro" id="IPR000531">
    <property type="entry name" value="Beta-barrel_TonB"/>
</dbReference>
<evidence type="ECO:0000256" key="8">
    <source>
        <dbReference type="ARBA" id="ARBA00023077"/>
    </source>
</evidence>
<evidence type="ECO:0000256" key="11">
    <source>
        <dbReference type="SAM" id="MobiDB-lite"/>
    </source>
</evidence>
<feature type="region of interest" description="Disordered" evidence="11">
    <location>
        <begin position="131"/>
        <end position="151"/>
    </location>
</feature>
<dbReference type="Gene3D" id="3.55.50.30">
    <property type="match status" value="1"/>
</dbReference>
<keyword evidence="10" id="KW-0998">Cell outer membrane</keyword>
<evidence type="ECO:0000256" key="1">
    <source>
        <dbReference type="ARBA" id="ARBA00004571"/>
    </source>
</evidence>
<organism evidence="13">
    <name type="scientific">hydrothermal vent metagenome</name>
    <dbReference type="NCBI Taxonomy" id="652676"/>
    <lineage>
        <taxon>unclassified sequences</taxon>
        <taxon>metagenomes</taxon>
        <taxon>ecological metagenomes</taxon>
    </lineage>
</organism>
<keyword evidence="5" id="KW-0732">Signal</keyword>
<dbReference type="PROSITE" id="PS52016">
    <property type="entry name" value="TONB_DEPENDENT_REC_3"/>
    <property type="match status" value="1"/>
</dbReference>
<evidence type="ECO:0000256" key="9">
    <source>
        <dbReference type="ARBA" id="ARBA00023136"/>
    </source>
</evidence>
<keyword evidence="6" id="KW-0408">Iron</keyword>
<evidence type="ECO:0000256" key="6">
    <source>
        <dbReference type="ARBA" id="ARBA00023004"/>
    </source>
</evidence>
<evidence type="ECO:0000256" key="5">
    <source>
        <dbReference type="ARBA" id="ARBA00022729"/>
    </source>
</evidence>
<dbReference type="InterPro" id="IPR012910">
    <property type="entry name" value="Plug_dom"/>
</dbReference>
<dbReference type="Gene3D" id="2.40.170.20">
    <property type="entry name" value="TonB-dependent receptor, beta-barrel domain"/>
    <property type="match status" value="1"/>
</dbReference>
<dbReference type="Pfam" id="PF07660">
    <property type="entry name" value="STN"/>
    <property type="match status" value="1"/>
</dbReference>
<accession>A0A160TKF2</accession>
<keyword evidence="2" id="KW-0813">Transport</keyword>
<dbReference type="InterPro" id="IPR039426">
    <property type="entry name" value="TonB-dep_rcpt-like"/>
</dbReference>
<proteinExistence type="predicted"/>
<evidence type="ECO:0000256" key="4">
    <source>
        <dbReference type="ARBA" id="ARBA00022692"/>
    </source>
</evidence>
<keyword evidence="4" id="KW-0812">Transmembrane</keyword>
<keyword evidence="8" id="KW-0798">TonB box</keyword>
<evidence type="ECO:0000256" key="2">
    <source>
        <dbReference type="ARBA" id="ARBA00022448"/>
    </source>
</evidence>
<evidence type="ECO:0000259" key="12">
    <source>
        <dbReference type="SMART" id="SM00965"/>
    </source>
</evidence>
<protein>
    <submittedName>
        <fullName evidence="13">TonB-dependent receptor @ Iron siderophore receptor protein</fullName>
    </submittedName>
</protein>
<sequence>MCLTHGLRRFFGPSNHRASKPAARFAAGLLCGVAMIAPAPVQAGQGGRSAPFDIPAQGLSAALDQFARQAGVQILYPYRVATGGRNAALRGRMPVREALDRLLRGSGLEIARFTDRVVTLRAVVSSPLARTVKRPDVPPPAPLPVPAPPSPPPPEIVVTGRAVGVPLAEAELSYAVTRIDAATLARQGPQSTAELFTRIPGFWVESTGGEASNNVRSRGIPTDGYSSVALLEDGLPVQYDGGLGYLNTDQIYRADPTVERVEAVRGGPSAIFMPNAPGGSVNFLTRSGLRDPGYIFSATGGSFGYGRVDGFAGARIAPNLGVSLGGFYRRDDGLRDPGYLADQGGQLRAGIDYDDGRARLSFNVKRLDDRVILYLPVPLQFDARGDVHGISGFDPLFGTLAGPDNLHVPFKTATGQRDFDLSQGTHSRVTFYTMTGRLALDEVSALEVKARLRTGSTVRNGLFPIGRPMSGSIYLESVRQQVAAAFPGTSATQIRYADTGQPFLPDSNGNGLVVGANLLSVRMPMREFIGDARLTHSVDRWGHHDLALGLTYDHASLGFDRTMGTVLLDVRSQARRLDVVALDAGGRQVGALTDNGFIRYGSLFDRVDLRSSNVALYLADEWKLAPHWRIDLGGRWERIRIGGGVEGNSPVNLGDPATLADDAVLTGNGKITPIHRIFSGLSWTAGINFNPGPGTGLFLRFARTARLPSATEFIGSPNRTDEAIVPITMAEAGLIVRRRHWNLSAVAYKTHFARLPFTDYRFDPVSNTYVDRTSIADTSTVGLELAGHADLPGPLQLDLQATLQDPRYRNFSYVELAGGLPVTRNVTGNQLIRVPKLSLRATPSLNLFAGRLRIATEFVHYSDRFADIANTQRLPSFSLVNIDMNARISDRLTLALHATNVTNALGLTEGNPRAGSFDAGGMGTSYFLARPEFGRALRATLNFSY</sequence>
<dbReference type="InterPro" id="IPR011662">
    <property type="entry name" value="Secretin/TonB_short_N"/>
</dbReference>